<feature type="domain" description="AAA+ ATPase" evidence="6">
    <location>
        <begin position="396"/>
        <end position="554"/>
    </location>
</feature>
<dbReference type="Pfam" id="PF05186">
    <property type="entry name" value="Dpy-30"/>
    <property type="match status" value="1"/>
</dbReference>
<keyword evidence="3" id="KW-0418">Kinase</keyword>
<dbReference type="InterPro" id="IPR003593">
    <property type="entry name" value="AAA+_ATPase"/>
</dbReference>
<feature type="region of interest" description="Disordered" evidence="5">
    <location>
        <begin position="1"/>
        <end position="32"/>
    </location>
</feature>
<dbReference type="Pfam" id="PF00004">
    <property type="entry name" value="AAA"/>
    <property type="match status" value="1"/>
</dbReference>
<dbReference type="Gene3D" id="3.40.50.300">
    <property type="entry name" value="P-loop containing nucleotide triphosphate hydrolases"/>
    <property type="match status" value="1"/>
</dbReference>
<dbReference type="InterPro" id="IPR007858">
    <property type="entry name" value="Dpy-30_motif"/>
</dbReference>
<dbReference type="Gene3D" id="1.20.890.10">
    <property type="entry name" value="cAMP-dependent protein kinase regulatory subunit, dimerization-anchoring domain"/>
    <property type="match status" value="1"/>
</dbReference>
<proteinExistence type="predicted"/>
<evidence type="ECO:0000313" key="7">
    <source>
        <dbReference type="EMBL" id="KAJ3649233.1"/>
    </source>
</evidence>
<dbReference type="InterPro" id="IPR047499">
    <property type="entry name" value="DD_AK7"/>
</dbReference>
<name>A0AA38I4G2_9CUCU</name>
<feature type="coiled-coil region" evidence="4">
    <location>
        <begin position="655"/>
        <end position="689"/>
    </location>
</feature>
<keyword evidence="1" id="KW-0808">Transferase</keyword>
<keyword evidence="8" id="KW-1185">Reference proteome</keyword>
<dbReference type="InterPro" id="IPR000850">
    <property type="entry name" value="Adenylat/UMP-CMP_kin"/>
</dbReference>
<dbReference type="GO" id="GO:0005524">
    <property type="term" value="F:ATP binding"/>
    <property type="evidence" value="ECO:0007669"/>
    <property type="project" value="InterPro"/>
</dbReference>
<evidence type="ECO:0000256" key="4">
    <source>
        <dbReference type="SAM" id="Coils"/>
    </source>
</evidence>
<dbReference type="InterPro" id="IPR003959">
    <property type="entry name" value="ATPase_AAA_core"/>
</dbReference>
<feature type="compositionally biased region" description="Acidic residues" evidence="5">
    <location>
        <begin position="454"/>
        <end position="471"/>
    </location>
</feature>
<organism evidence="7 8">
    <name type="scientific">Zophobas morio</name>
    <dbReference type="NCBI Taxonomy" id="2755281"/>
    <lineage>
        <taxon>Eukaryota</taxon>
        <taxon>Metazoa</taxon>
        <taxon>Ecdysozoa</taxon>
        <taxon>Arthropoda</taxon>
        <taxon>Hexapoda</taxon>
        <taxon>Insecta</taxon>
        <taxon>Pterygota</taxon>
        <taxon>Neoptera</taxon>
        <taxon>Endopterygota</taxon>
        <taxon>Coleoptera</taxon>
        <taxon>Polyphaga</taxon>
        <taxon>Cucujiformia</taxon>
        <taxon>Tenebrionidae</taxon>
        <taxon>Zophobas</taxon>
    </lineage>
</organism>
<dbReference type="SUPFAM" id="SSF52540">
    <property type="entry name" value="P-loop containing nucleoside triphosphate hydrolases"/>
    <property type="match status" value="1"/>
</dbReference>
<dbReference type="CDD" id="cd22967">
    <property type="entry name" value="DD_AK7"/>
    <property type="match status" value="1"/>
</dbReference>
<dbReference type="AlphaFoldDB" id="A0AA38I4G2"/>
<dbReference type="PANTHER" id="PTHR23359">
    <property type="entry name" value="NUCLEOTIDE KINASE"/>
    <property type="match status" value="1"/>
</dbReference>
<evidence type="ECO:0000256" key="3">
    <source>
        <dbReference type="ARBA" id="ARBA00022777"/>
    </source>
</evidence>
<feature type="compositionally biased region" description="Basic and acidic residues" evidence="5">
    <location>
        <begin position="1"/>
        <end position="14"/>
    </location>
</feature>
<evidence type="ECO:0000256" key="2">
    <source>
        <dbReference type="ARBA" id="ARBA00022741"/>
    </source>
</evidence>
<dbReference type="GO" id="GO:0016887">
    <property type="term" value="F:ATP hydrolysis activity"/>
    <property type="evidence" value="ECO:0007669"/>
    <property type="project" value="InterPro"/>
</dbReference>
<dbReference type="Gene3D" id="3.40.50.720">
    <property type="entry name" value="NAD(P)-binding Rossmann-like Domain"/>
    <property type="match status" value="1"/>
</dbReference>
<dbReference type="InterPro" id="IPR027417">
    <property type="entry name" value="P-loop_NTPase"/>
</dbReference>
<dbReference type="GO" id="GO:0019205">
    <property type="term" value="F:nucleobase-containing compound kinase activity"/>
    <property type="evidence" value="ECO:0007669"/>
    <property type="project" value="InterPro"/>
</dbReference>
<evidence type="ECO:0000256" key="5">
    <source>
        <dbReference type="SAM" id="MobiDB-lite"/>
    </source>
</evidence>
<dbReference type="SMART" id="SM00382">
    <property type="entry name" value="AAA"/>
    <property type="match status" value="1"/>
</dbReference>
<dbReference type="GO" id="GO:0006139">
    <property type="term" value="P:nucleobase-containing compound metabolic process"/>
    <property type="evidence" value="ECO:0007669"/>
    <property type="project" value="InterPro"/>
</dbReference>
<dbReference type="Proteomes" id="UP001168821">
    <property type="component" value="Unassembled WGS sequence"/>
</dbReference>
<keyword evidence="2" id="KW-0547">Nucleotide-binding</keyword>
<evidence type="ECO:0000256" key="1">
    <source>
        <dbReference type="ARBA" id="ARBA00022679"/>
    </source>
</evidence>
<feature type="region of interest" description="Disordered" evidence="5">
    <location>
        <begin position="450"/>
        <end position="471"/>
    </location>
</feature>
<dbReference type="InterPro" id="IPR036291">
    <property type="entry name" value="NAD(P)-bd_dom_sf"/>
</dbReference>
<gene>
    <name evidence="7" type="ORF">Zmor_020986</name>
</gene>
<protein>
    <recommendedName>
        <fullName evidence="6">AAA+ ATPase domain-containing protein</fullName>
    </recommendedName>
</protein>
<dbReference type="SUPFAM" id="SSF51735">
    <property type="entry name" value="NAD(P)-binding Rossmann-fold domains"/>
    <property type="match status" value="1"/>
</dbReference>
<evidence type="ECO:0000313" key="8">
    <source>
        <dbReference type="Proteomes" id="UP001168821"/>
    </source>
</evidence>
<accession>A0AA38I4G2</accession>
<sequence length="790" mass="90966">MSEDLLRVSEERLTEPGSPTGDAAETEPEPEPEVYKPFKVFINHVDSYHSKYIAAYITDQIYGLGKLVRGGGGEALGEAEEAPVKPPMENLPTDKYEFIGSISASLKHGTEDILYIIDEQSTNFEEDILRCGFIIYDITRIPTEISKALKTLSILTQQLEEVKAVGPKAYEHFNEKKTFILISTVMTWAKTKPLDPDDPDLPFSEVDYRKRRPHPNFKDHYNCEKEVIKIGQKYSNKLQTYVVCSGITYGQEEDLLEFFFKNAWYNEVVPIFDTGNNKIPFIHVGDLARVLHGLMENTPAKPQYILAVEQTPTTLSQFVKTLSKVLSDNKVTNIIAEEAFLYKNMTQTIFDRCMVNLNMEPVFIVENLQLQWQSDLNIAENMNQVVREFKTTRNLKPVKIVIHGPPGCGKTKLAKQLCEYYNCKYVSIATMLDDFIHIWKESLIKPKAPKPEETEYLGEELEEEDEEEEDPQLILDQIRETEVFMEGGINKIPDTYIAGLLKTYLAKNFCQNRGYVLDDFPQITAQAKELFGQTQEPAGEEEEVVEVIEPGKILPDLIVSLVATDEYITQSVMKLPEETIRDTRNSEENLLARLEVYRENNTDENTVLNYFDELEIDIILLEVNAEDDQEPFNMIIEKLGPPCNFGLSPEEEEELRLLYEQERKLSLEKAELNRQLEADRAETERKNKMEAWAETLEKLQMEEEKILVAQSEPLRHYLMKYVFPILTKGLIEVATLKPDDPVDYLAEFLFRENPEGKMFDPSYTAECEDLYNEFRGYIEKIITDNEAFNK</sequence>
<dbReference type="EMBL" id="JALNTZ010000006">
    <property type="protein sequence ID" value="KAJ3649233.1"/>
    <property type="molecule type" value="Genomic_DNA"/>
</dbReference>
<keyword evidence="4" id="KW-0175">Coiled coil</keyword>
<comment type="caution">
    <text evidence="7">The sequence shown here is derived from an EMBL/GenBank/DDBJ whole genome shotgun (WGS) entry which is preliminary data.</text>
</comment>
<evidence type="ECO:0000259" key="6">
    <source>
        <dbReference type="SMART" id="SM00382"/>
    </source>
</evidence>
<reference evidence="7" key="1">
    <citation type="journal article" date="2023" name="G3 (Bethesda)">
        <title>Whole genome assemblies of Zophobas morio and Tenebrio molitor.</title>
        <authorList>
            <person name="Kaur S."/>
            <person name="Stinson S.A."/>
            <person name="diCenzo G.C."/>
        </authorList>
    </citation>
    <scope>NUCLEOTIDE SEQUENCE</scope>
    <source>
        <strain evidence="7">QUZm001</strain>
    </source>
</reference>